<feature type="coiled-coil region" evidence="1">
    <location>
        <begin position="101"/>
        <end position="128"/>
    </location>
</feature>
<dbReference type="AlphaFoldDB" id="A0A975HKQ3"/>
<evidence type="ECO:0000313" key="3">
    <source>
        <dbReference type="EMBL" id="QTH71273.1"/>
    </source>
</evidence>
<evidence type="ECO:0008006" key="5">
    <source>
        <dbReference type="Google" id="ProtNLM"/>
    </source>
</evidence>
<feature type="chain" id="PRO_5037425671" description="Lipoprotein" evidence="2">
    <location>
        <begin position="20"/>
        <end position="132"/>
    </location>
</feature>
<dbReference type="RefSeq" id="WP_208842914.1">
    <property type="nucleotide sequence ID" value="NZ_CP072133.1"/>
</dbReference>
<evidence type="ECO:0000256" key="2">
    <source>
        <dbReference type="SAM" id="SignalP"/>
    </source>
</evidence>
<dbReference type="PROSITE" id="PS51257">
    <property type="entry name" value="PROKAR_LIPOPROTEIN"/>
    <property type="match status" value="1"/>
</dbReference>
<keyword evidence="1" id="KW-0175">Coiled coil</keyword>
<evidence type="ECO:0000313" key="4">
    <source>
        <dbReference type="Proteomes" id="UP000664904"/>
    </source>
</evidence>
<gene>
    <name evidence="3" type="ORF">J5O05_16010</name>
</gene>
<dbReference type="KEGG" id="pxi:J5O05_16010"/>
<sequence>MKPLLALLVVVSSALVLTACEDANEVKESAQKAQTSVKEAWNDAVAEVKSKKDEWNSQSINDMVKEAKELAAEATSEGQDNLSDLLEESRKLALEAWDESKDEAGELSEEAKEKLTELQAKIAEAKAKLASK</sequence>
<dbReference type="EMBL" id="CP072133">
    <property type="protein sequence ID" value="QTH71273.1"/>
    <property type="molecule type" value="Genomic_DNA"/>
</dbReference>
<accession>A0A975HKQ3</accession>
<keyword evidence="2" id="KW-0732">Signal</keyword>
<protein>
    <recommendedName>
        <fullName evidence="5">Lipoprotein</fullName>
    </recommendedName>
</protein>
<organism evidence="3 4">
    <name type="scientific">Pseudoalteromonas xiamenensis</name>
    <dbReference type="NCBI Taxonomy" id="882626"/>
    <lineage>
        <taxon>Bacteria</taxon>
        <taxon>Pseudomonadati</taxon>
        <taxon>Pseudomonadota</taxon>
        <taxon>Gammaproteobacteria</taxon>
        <taxon>Alteromonadales</taxon>
        <taxon>Pseudoalteromonadaceae</taxon>
        <taxon>Pseudoalteromonas</taxon>
    </lineage>
</organism>
<evidence type="ECO:0000256" key="1">
    <source>
        <dbReference type="SAM" id="Coils"/>
    </source>
</evidence>
<dbReference type="SUPFAM" id="SSF58113">
    <property type="entry name" value="Apolipoprotein A-I"/>
    <property type="match status" value="1"/>
</dbReference>
<reference evidence="3" key="1">
    <citation type="submission" date="2021-03" db="EMBL/GenBank/DDBJ databases">
        <title>Complete Genome of Pseudoalteromonas xiamenensis STKMTI.2, a new potential marine bacterium producing anti-Vibrio compounds.</title>
        <authorList>
            <person name="Handayani D.P."/>
            <person name="Isnansetyo A."/>
            <person name="Istiqomah I."/>
            <person name="Jumina J."/>
        </authorList>
    </citation>
    <scope>NUCLEOTIDE SEQUENCE</scope>
    <source>
        <strain evidence="3">STKMTI.2</strain>
    </source>
</reference>
<feature type="signal peptide" evidence="2">
    <location>
        <begin position="1"/>
        <end position="19"/>
    </location>
</feature>
<name>A0A975HKQ3_9GAMM</name>
<proteinExistence type="predicted"/>
<dbReference type="Proteomes" id="UP000664904">
    <property type="component" value="Chromosome"/>
</dbReference>
<keyword evidence="4" id="KW-1185">Reference proteome</keyword>